<feature type="domain" description="Reverse transcriptase" evidence="1">
    <location>
        <begin position="456"/>
        <end position="725"/>
    </location>
</feature>
<feature type="non-terminal residue" evidence="2">
    <location>
        <position position="975"/>
    </location>
</feature>
<proteinExistence type="predicted"/>
<dbReference type="Pfam" id="PF14529">
    <property type="entry name" value="Exo_endo_phos_2"/>
    <property type="match status" value="1"/>
</dbReference>
<dbReference type="InterPro" id="IPR043502">
    <property type="entry name" value="DNA/RNA_pol_sf"/>
</dbReference>
<dbReference type="InterPro" id="IPR036691">
    <property type="entry name" value="Endo/exonu/phosph_ase_sf"/>
</dbReference>
<evidence type="ECO:0000313" key="2">
    <source>
        <dbReference type="EMBL" id="JAR92576.1"/>
    </source>
</evidence>
<evidence type="ECO:0000259" key="1">
    <source>
        <dbReference type="PROSITE" id="PS50878"/>
    </source>
</evidence>
<organism evidence="2">
    <name type="scientific">Ixodes ricinus</name>
    <name type="common">Common tick</name>
    <name type="synonym">Acarus ricinus</name>
    <dbReference type="NCBI Taxonomy" id="34613"/>
    <lineage>
        <taxon>Eukaryota</taxon>
        <taxon>Metazoa</taxon>
        <taxon>Ecdysozoa</taxon>
        <taxon>Arthropoda</taxon>
        <taxon>Chelicerata</taxon>
        <taxon>Arachnida</taxon>
        <taxon>Acari</taxon>
        <taxon>Parasitiformes</taxon>
        <taxon>Ixodida</taxon>
        <taxon>Ixodoidea</taxon>
        <taxon>Ixodidae</taxon>
        <taxon>Ixodinae</taxon>
        <taxon>Ixodes</taxon>
    </lineage>
</organism>
<dbReference type="PANTHER" id="PTHR36688:SF2">
    <property type="entry name" value="ENDONUCLEASE_EXONUCLEASE_PHOSPHATASE DOMAIN-CONTAINING PROTEIN"/>
    <property type="match status" value="1"/>
</dbReference>
<dbReference type="EMBL" id="GEGO01002828">
    <property type="protein sequence ID" value="JAR92576.1"/>
    <property type="molecule type" value="Transcribed_RNA"/>
</dbReference>
<dbReference type="CDD" id="cd01650">
    <property type="entry name" value="RT_nLTR_like"/>
    <property type="match status" value="1"/>
</dbReference>
<dbReference type="AlphaFoldDB" id="A0A147BP74"/>
<dbReference type="SUPFAM" id="SSF56672">
    <property type="entry name" value="DNA/RNA polymerases"/>
    <property type="match status" value="1"/>
</dbReference>
<dbReference type="GO" id="GO:0071897">
    <property type="term" value="P:DNA biosynthetic process"/>
    <property type="evidence" value="ECO:0007669"/>
    <property type="project" value="UniProtKB-ARBA"/>
</dbReference>
<dbReference type="InterPro" id="IPR005135">
    <property type="entry name" value="Endo/exonuclease/phosphatase"/>
</dbReference>
<dbReference type="Pfam" id="PF00078">
    <property type="entry name" value="RVT_1"/>
    <property type="match status" value="1"/>
</dbReference>
<protein>
    <submittedName>
        <fullName evidence="2">Putative tick transposon</fullName>
    </submittedName>
</protein>
<dbReference type="InterPro" id="IPR000477">
    <property type="entry name" value="RT_dom"/>
</dbReference>
<dbReference type="PANTHER" id="PTHR36688">
    <property type="entry name" value="ENDO/EXONUCLEASE/PHOSPHATASE DOMAIN-CONTAINING PROTEIN"/>
    <property type="match status" value="1"/>
</dbReference>
<reference evidence="2" key="1">
    <citation type="journal article" date="2018" name="PLoS Negl. Trop. Dis.">
        <title>Sialome diversity of ticks revealed by RNAseq of single tick salivary glands.</title>
        <authorList>
            <person name="Perner J."/>
            <person name="Kropackova S."/>
            <person name="Kopacek P."/>
            <person name="Ribeiro J.M."/>
        </authorList>
    </citation>
    <scope>NUCLEOTIDE SEQUENCE</scope>
    <source>
        <strain evidence="2">Siblings of single egg batch collected in Ceske Budejovice</strain>
        <tissue evidence="2">Salivary glands</tissue>
    </source>
</reference>
<dbReference type="SUPFAM" id="SSF56219">
    <property type="entry name" value="DNase I-like"/>
    <property type="match status" value="1"/>
</dbReference>
<dbReference type="Gene3D" id="3.60.10.10">
    <property type="entry name" value="Endonuclease/exonuclease/phosphatase"/>
    <property type="match status" value="1"/>
</dbReference>
<sequence>MSSLQNFKSCTLFQWNARGLCSKLSDFRQLIREHQFPLITISESRVADSFRLNNYQLYHSERGGEQSRLFLGCRTDVTVVEHIIASHPTNEYVCATVGLGKTKLTIITAYIQPNVPFDSGRLDQILRTTPTPHVVCGDFNAHNQLWGSRKTTSRGTALADLMEKYGLLCLNDGSVTFLKNAKSGSCLDFCFASSDLFNKMSWHTDLETRGSDHYPILMTLEGIPSRKKQVQSINWDKYREMANQGITAATSDEEIIPTLSYSLTKATFFQFVRQNENACDQEYSRLCALRRKAERKALRTKDPVDMRASRRAQLHIRRHLEKLAKKRWREICRNLDVRKSFTYIWKIIRGLRRSPQQRHPFKALSLSENQSEVDTANKYCAFLTSGGTHSSTISTPGHTIAAATNESLNLLFTIDELNAAIQGATNSAPGRDGVTYNAVADLSQHSKLRLLEHYNNSWIKGALPQEWKIAKIVPILKPGKPPTCLESFRPIALLSCIGKLMEKMVLGRISWFLEQNKCYSEQMNGFRRGRSSTDCIIDLTTSVEEGRAKGHTTTALFLDITAAFDSVQHEAILMALADLGLGGRIYKWIYAYLKCRKIYIDTSEGNSNYFDVVKGVPQGAILSPTLFNITLIALKKHLPRGVSISIYADDICVWSTSRSRLTVKLRLQKSLHILASFLGPKDLQISPKKTVAMAFTKKSMEKYPILLGGHTVPYVTVHKFLGININRNLSWTKEVNSLKERITEATNVLRCLAGTAWGCNCRSMILLYKSLVEGLIRHSIPHLTNISLTSKRQLQGTLNKCIRICLGLPRGSSGPGTVAEARCLPLEVLQKQEIVRIHLRHKTQHKNHYLSKIHKKRPNSSYGDALGRNSDNIPKQATFTEFSKIPPWTLRKMDINLNIPGILAKHQQSSLVMLQLVMSYIYEKYTRTTHIYTDGSTTATTSSSAFFVPSRFLARSCRLNHHTSSTAAELHGIKE</sequence>
<dbReference type="InterPro" id="IPR052560">
    <property type="entry name" value="RdDP_mobile_element"/>
</dbReference>
<dbReference type="GO" id="GO:0003824">
    <property type="term" value="F:catalytic activity"/>
    <property type="evidence" value="ECO:0007669"/>
    <property type="project" value="InterPro"/>
</dbReference>
<dbReference type="PROSITE" id="PS50878">
    <property type="entry name" value="RT_POL"/>
    <property type="match status" value="1"/>
</dbReference>
<accession>A0A147BP74</accession>
<name>A0A147BP74_IXORI</name>